<proteinExistence type="predicted"/>
<evidence type="ECO:0000313" key="2">
    <source>
        <dbReference type="Proteomes" id="UP000823851"/>
    </source>
</evidence>
<reference evidence="1" key="1">
    <citation type="journal article" date="2021" name="PeerJ">
        <title>Extensive microbial diversity within the chicken gut microbiome revealed by metagenomics and culture.</title>
        <authorList>
            <person name="Gilroy R."/>
            <person name="Ravi A."/>
            <person name="Getino M."/>
            <person name="Pursley I."/>
            <person name="Horton D.L."/>
            <person name="Alikhan N.F."/>
            <person name="Baker D."/>
            <person name="Gharbi K."/>
            <person name="Hall N."/>
            <person name="Watson M."/>
            <person name="Adriaenssens E.M."/>
            <person name="Foster-Nyarko E."/>
            <person name="Jarju S."/>
            <person name="Secka A."/>
            <person name="Antonio M."/>
            <person name="Oren A."/>
            <person name="Chaudhuri R.R."/>
            <person name="La Ragione R."/>
            <person name="Hildebrand F."/>
            <person name="Pallen M.J."/>
        </authorList>
    </citation>
    <scope>NUCLEOTIDE SEQUENCE</scope>
    <source>
        <strain evidence="1">ChiHjej8B7-25341</strain>
    </source>
</reference>
<comment type="caution">
    <text evidence="1">The sequence shown here is derived from an EMBL/GenBank/DDBJ whole genome shotgun (WGS) entry which is preliminary data.</text>
</comment>
<protein>
    <submittedName>
        <fullName evidence="1">Uncharacterized protein</fullName>
    </submittedName>
</protein>
<dbReference type="Proteomes" id="UP000823851">
    <property type="component" value="Unassembled WGS sequence"/>
</dbReference>
<sequence>MTREDVINNVLANYGGYGIDRKTIEKLLGSGLKEGLSYQAIYTGIKLAYAQEYGEHALFTTKEVAEALGVSEEMVIQEIEKAKEELLESGENPSEYFLEADPEERQRFVLPPGYLNS</sequence>
<evidence type="ECO:0000313" key="1">
    <source>
        <dbReference type="EMBL" id="HJD31964.1"/>
    </source>
</evidence>
<name>A0A9D2U0N5_9FIRM</name>
<gene>
    <name evidence="1" type="ORF">H9912_08485</name>
</gene>
<accession>A0A9D2U0N5</accession>
<dbReference type="AlphaFoldDB" id="A0A9D2U0N5"/>
<reference evidence="1" key="2">
    <citation type="submission" date="2021-04" db="EMBL/GenBank/DDBJ databases">
        <authorList>
            <person name="Gilroy R."/>
        </authorList>
    </citation>
    <scope>NUCLEOTIDE SEQUENCE</scope>
    <source>
        <strain evidence="1">ChiHjej8B7-25341</strain>
    </source>
</reference>
<dbReference type="EMBL" id="DWUW01000244">
    <property type="protein sequence ID" value="HJD31964.1"/>
    <property type="molecule type" value="Genomic_DNA"/>
</dbReference>
<organism evidence="1 2">
    <name type="scientific">Candidatus Eisenbergiella stercorigallinarum</name>
    <dbReference type="NCBI Taxonomy" id="2838557"/>
    <lineage>
        <taxon>Bacteria</taxon>
        <taxon>Bacillati</taxon>
        <taxon>Bacillota</taxon>
        <taxon>Clostridia</taxon>
        <taxon>Lachnospirales</taxon>
        <taxon>Lachnospiraceae</taxon>
        <taxon>Eisenbergiella</taxon>
    </lineage>
</organism>